<dbReference type="AlphaFoldDB" id="A0A7S2C3R5"/>
<accession>A0A7S2C3R5</accession>
<feature type="domain" description="ADF-H" evidence="3">
    <location>
        <begin position="3"/>
        <end position="139"/>
    </location>
</feature>
<dbReference type="GO" id="GO:0015629">
    <property type="term" value="C:actin cytoskeleton"/>
    <property type="evidence" value="ECO:0007669"/>
    <property type="project" value="InterPro"/>
</dbReference>
<comment type="similarity">
    <text evidence="1">Belongs to the actin-binding proteins ADF family.</text>
</comment>
<sequence>MAMTGITVPDEVQGLFNDFKLKRTPHFAMFFKIEGDEVVEDTAMHVPKEGSDFDSILEKLDESTPRYVVIDFNYETTDGRPADKIIFVAWIPDTCKIKDKMKYSGTKESVKSAFVGIAVNINATDMSEVTVDEVTAACNKV</sequence>
<dbReference type="SUPFAM" id="SSF55753">
    <property type="entry name" value="Actin depolymerizing proteins"/>
    <property type="match status" value="1"/>
</dbReference>
<reference evidence="4" key="1">
    <citation type="submission" date="2021-01" db="EMBL/GenBank/DDBJ databases">
        <authorList>
            <person name="Corre E."/>
            <person name="Pelletier E."/>
            <person name="Niang G."/>
            <person name="Scheremetjew M."/>
            <person name="Finn R."/>
            <person name="Kale V."/>
            <person name="Holt S."/>
            <person name="Cochrane G."/>
            <person name="Meng A."/>
            <person name="Brown T."/>
            <person name="Cohen L."/>
        </authorList>
    </citation>
    <scope>NUCLEOTIDE SEQUENCE</scope>
    <source>
        <strain evidence="4">RCC1693</strain>
    </source>
</reference>
<gene>
    <name evidence="4" type="ORF">FPAR1323_LOCUS8362</name>
</gene>
<evidence type="ECO:0000256" key="2">
    <source>
        <dbReference type="ARBA" id="ARBA00023203"/>
    </source>
</evidence>
<dbReference type="InterPro" id="IPR029006">
    <property type="entry name" value="ADF-H/Gelsolin-like_dom_sf"/>
</dbReference>
<protein>
    <recommendedName>
        <fullName evidence="3">ADF-H domain-containing protein</fullName>
    </recommendedName>
</protein>
<organism evidence="4">
    <name type="scientific">Florenciella parvula</name>
    <dbReference type="NCBI Taxonomy" id="236787"/>
    <lineage>
        <taxon>Eukaryota</taxon>
        <taxon>Sar</taxon>
        <taxon>Stramenopiles</taxon>
        <taxon>Ochrophyta</taxon>
        <taxon>Dictyochophyceae</taxon>
        <taxon>Florenciellales</taxon>
        <taxon>Florenciella</taxon>
    </lineage>
</organism>
<dbReference type="InterPro" id="IPR017904">
    <property type="entry name" value="ADF/Cofilin"/>
</dbReference>
<dbReference type="GO" id="GO:0003779">
    <property type="term" value="F:actin binding"/>
    <property type="evidence" value="ECO:0007669"/>
    <property type="project" value="UniProtKB-KW"/>
</dbReference>
<dbReference type="SMART" id="SM00102">
    <property type="entry name" value="ADF"/>
    <property type="match status" value="1"/>
</dbReference>
<evidence type="ECO:0000259" key="3">
    <source>
        <dbReference type="PROSITE" id="PS51263"/>
    </source>
</evidence>
<dbReference type="Pfam" id="PF00241">
    <property type="entry name" value="Cofilin_ADF"/>
    <property type="match status" value="1"/>
</dbReference>
<dbReference type="GO" id="GO:0030042">
    <property type="term" value="P:actin filament depolymerization"/>
    <property type="evidence" value="ECO:0007669"/>
    <property type="project" value="InterPro"/>
</dbReference>
<evidence type="ECO:0000256" key="1">
    <source>
        <dbReference type="ARBA" id="ARBA00006844"/>
    </source>
</evidence>
<dbReference type="Gene3D" id="3.40.20.10">
    <property type="entry name" value="Severin"/>
    <property type="match status" value="1"/>
</dbReference>
<evidence type="ECO:0000313" key="4">
    <source>
        <dbReference type="EMBL" id="CAD9414707.1"/>
    </source>
</evidence>
<name>A0A7S2C3R5_9STRA</name>
<proteinExistence type="inferred from homology"/>
<keyword evidence="2" id="KW-0009">Actin-binding</keyword>
<dbReference type="PANTHER" id="PTHR11913">
    <property type="entry name" value="COFILIN-RELATED"/>
    <property type="match status" value="1"/>
</dbReference>
<dbReference type="InterPro" id="IPR002108">
    <property type="entry name" value="ADF-H"/>
</dbReference>
<dbReference type="CDD" id="cd11286">
    <property type="entry name" value="ADF_cofilin_like"/>
    <property type="match status" value="1"/>
</dbReference>
<dbReference type="PROSITE" id="PS51263">
    <property type="entry name" value="ADF_H"/>
    <property type="match status" value="1"/>
</dbReference>
<dbReference type="EMBL" id="HBGT01015664">
    <property type="protein sequence ID" value="CAD9414707.1"/>
    <property type="molecule type" value="Transcribed_RNA"/>
</dbReference>